<keyword evidence="1" id="KW-1133">Transmembrane helix</keyword>
<evidence type="ECO:0000313" key="3">
    <source>
        <dbReference type="Proteomes" id="UP000597762"/>
    </source>
</evidence>
<keyword evidence="3" id="KW-1185">Reference proteome</keyword>
<dbReference type="EMBL" id="CAHIKZ030003723">
    <property type="protein sequence ID" value="CAE1303586.1"/>
    <property type="molecule type" value="Genomic_DNA"/>
</dbReference>
<dbReference type="Proteomes" id="UP000597762">
    <property type="component" value="Unassembled WGS sequence"/>
</dbReference>
<feature type="transmembrane region" description="Helical" evidence="1">
    <location>
        <begin position="20"/>
        <end position="45"/>
    </location>
</feature>
<protein>
    <submittedName>
        <fullName evidence="2">Uncharacterized protein</fullName>
    </submittedName>
</protein>
<keyword evidence="1" id="KW-0812">Transmembrane</keyword>
<reference evidence="2" key="1">
    <citation type="submission" date="2021-01" db="EMBL/GenBank/DDBJ databases">
        <authorList>
            <person name="Li R."/>
            <person name="Bekaert M."/>
        </authorList>
    </citation>
    <scope>NUCLEOTIDE SEQUENCE</scope>
    <source>
        <strain evidence="2">Farmed</strain>
    </source>
</reference>
<dbReference type="AlphaFoldDB" id="A0A812DL95"/>
<comment type="caution">
    <text evidence="2">The sequence shown here is derived from an EMBL/GenBank/DDBJ whole genome shotgun (WGS) entry which is preliminary data.</text>
</comment>
<proteinExistence type="predicted"/>
<evidence type="ECO:0000256" key="1">
    <source>
        <dbReference type="SAM" id="Phobius"/>
    </source>
</evidence>
<evidence type="ECO:0000313" key="2">
    <source>
        <dbReference type="EMBL" id="CAE1303586.1"/>
    </source>
</evidence>
<name>A0A812DL95_ACAPH</name>
<sequence>MTFMFAKNHYYSKTYSEYSFIYTTTSILTISFFSLTLSASSFIFSSFSYSSSSSVEFFFLFSYCSSFCFLCTTYGSCFDRLPSFSPPPFPSLSSSSSSSFLFPFVLSFINSSSSFFVFTSLYFCISSSRFLFMFGSSSVSYSPTFPPPPTSSSVQFPILPLPSSLPPPFFLYSVSSTSNYSPLTHS</sequence>
<keyword evidence="1" id="KW-0472">Membrane</keyword>
<feature type="transmembrane region" description="Helical" evidence="1">
    <location>
        <begin position="101"/>
        <end position="125"/>
    </location>
</feature>
<organism evidence="2 3">
    <name type="scientific">Acanthosepion pharaonis</name>
    <name type="common">Pharaoh cuttlefish</name>
    <name type="synonym">Sepia pharaonis</name>
    <dbReference type="NCBI Taxonomy" id="158019"/>
    <lineage>
        <taxon>Eukaryota</taxon>
        <taxon>Metazoa</taxon>
        <taxon>Spiralia</taxon>
        <taxon>Lophotrochozoa</taxon>
        <taxon>Mollusca</taxon>
        <taxon>Cephalopoda</taxon>
        <taxon>Coleoidea</taxon>
        <taxon>Decapodiformes</taxon>
        <taxon>Sepiida</taxon>
        <taxon>Sepiina</taxon>
        <taxon>Sepiidae</taxon>
        <taxon>Acanthosepion</taxon>
    </lineage>
</organism>
<feature type="transmembrane region" description="Helical" evidence="1">
    <location>
        <begin position="57"/>
        <end position="81"/>
    </location>
</feature>
<accession>A0A812DL95</accession>
<gene>
    <name evidence="2" type="ORF">SPHA_56462</name>
</gene>